<dbReference type="InterPro" id="IPR036388">
    <property type="entry name" value="WH-like_DNA-bd_sf"/>
</dbReference>
<dbReference type="Gene3D" id="1.10.10.10">
    <property type="entry name" value="Winged helix-like DNA-binding domain superfamily/Winged helix DNA-binding domain"/>
    <property type="match status" value="1"/>
</dbReference>
<gene>
    <name evidence="2" type="ORF">NZH93_39405</name>
</gene>
<comment type="caution">
    <text evidence="2">The sequence shown here is derived from an EMBL/GenBank/DDBJ whole genome shotgun (WGS) entry which is preliminary data.</text>
</comment>
<name>A0A9X2VV64_9PSEU</name>
<accession>A0A9X2VV64</accession>
<dbReference type="InterPro" id="IPR039422">
    <property type="entry name" value="MarR/SlyA-like"/>
</dbReference>
<protein>
    <submittedName>
        <fullName evidence="2">MarR family transcriptional regulator</fullName>
    </submittedName>
</protein>
<dbReference type="PANTHER" id="PTHR33164">
    <property type="entry name" value="TRANSCRIPTIONAL REGULATOR, MARR FAMILY"/>
    <property type="match status" value="1"/>
</dbReference>
<keyword evidence="3" id="KW-1185">Reference proteome</keyword>
<dbReference type="GO" id="GO:0006950">
    <property type="term" value="P:response to stress"/>
    <property type="evidence" value="ECO:0007669"/>
    <property type="project" value="TreeGrafter"/>
</dbReference>
<evidence type="ECO:0000313" key="2">
    <source>
        <dbReference type="EMBL" id="MCS7482952.1"/>
    </source>
</evidence>
<dbReference type="RefSeq" id="WP_259628417.1">
    <property type="nucleotide sequence ID" value="NZ_JANYMP010000027.1"/>
</dbReference>
<dbReference type="InterPro" id="IPR000835">
    <property type="entry name" value="HTH_MarR-typ"/>
</dbReference>
<dbReference type="Pfam" id="PF12802">
    <property type="entry name" value="MarR_2"/>
    <property type="match status" value="1"/>
</dbReference>
<sequence length="165" mass="18386">MDPTDDRLRLDEDKREAWTAFASVLLTLPAALDAQLRSAAGMTFYEYLVLSGLTYARGGALRLCDLAVITNGSQSRLSQVVAKLERRGWLVRRPDPGDGRATMAVLTEAGREHVDRASPGHLEVVRKLVFDPLTTSQVRQMREINRRVRTAIDPDGDVLFQTHKA</sequence>
<proteinExistence type="predicted"/>
<organism evidence="2 3">
    <name type="scientific">Umezawaea endophytica</name>
    <dbReference type="NCBI Taxonomy" id="1654476"/>
    <lineage>
        <taxon>Bacteria</taxon>
        <taxon>Bacillati</taxon>
        <taxon>Actinomycetota</taxon>
        <taxon>Actinomycetes</taxon>
        <taxon>Pseudonocardiales</taxon>
        <taxon>Pseudonocardiaceae</taxon>
        <taxon>Umezawaea</taxon>
    </lineage>
</organism>
<reference evidence="2" key="1">
    <citation type="submission" date="2022-08" db="EMBL/GenBank/DDBJ databases">
        <authorList>
            <person name="Tistechok S."/>
            <person name="Samborskyy M."/>
            <person name="Roman I."/>
        </authorList>
    </citation>
    <scope>NUCLEOTIDE SEQUENCE</scope>
    <source>
        <strain evidence="2">DSM 103496</strain>
    </source>
</reference>
<dbReference type="PANTHER" id="PTHR33164:SF99">
    <property type="entry name" value="MARR FAMILY REGULATORY PROTEIN"/>
    <property type="match status" value="1"/>
</dbReference>
<dbReference type="AlphaFoldDB" id="A0A9X2VV64"/>
<dbReference type="SMART" id="SM00347">
    <property type="entry name" value="HTH_MARR"/>
    <property type="match status" value="1"/>
</dbReference>
<dbReference type="EMBL" id="JANYMP010000027">
    <property type="protein sequence ID" value="MCS7482952.1"/>
    <property type="molecule type" value="Genomic_DNA"/>
</dbReference>
<evidence type="ECO:0000313" key="3">
    <source>
        <dbReference type="Proteomes" id="UP001141259"/>
    </source>
</evidence>
<dbReference type="Proteomes" id="UP001141259">
    <property type="component" value="Unassembled WGS sequence"/>
</dbReference>
<dbReference type="SUPFAM" id="SSF46785">
    <property type="entry name" value="Winged helix' DNA-binding domain"/>
    <property type="match status" value="1"/>
</dbReference>
<evidence type="ECO:0000259" key="1">
    <source>
        <dbReference type="PROSITE" id="PS50995"/>
    </source>
</evidence>
<dbReference type="InterPro" id="IPR036390">
    <property type="entry name" value="WH_DNA-bd_sf"/>
</dbReference>
<feature type="domain" description="HTH marR-type" evidence="1">
    <location>
        <begin position="18"/>
        <end position="150"/>
    </location>
</feature>
<dbReference type="PROSITE" id="PS50995">
    <property type="entry name" value="HTH_MARR_2"/>
    <property type="match status" value="1"/>
</dbReference>
<dbReference type="GO" id="GO:0003700">
    <property type="term" value="F:DNA-binding transcription factor activity"/>
    <property type="evidence" value="ECO:0007669"/>
    <property type="project" value="InterPro"/>
</dbReference>